<accession>A0A8J3GC05</accession>
<dbReference type="EMBL" id="BMXF01000006">
    <property type="protein sequence ID" value="GHB85279.1"/>
    <property type="molecule type" value="Genomic_DNA"/>
</dbReference>
<dbReference type="Proteomes" id="UP000598271">
    <property type="component" value="Unassembled WGS sequence"/>
</dbReference>
<evidence type="ECO:0000259" key="1">
    <source>
        <dbReference type="Pfam" id="PF21544"/>
    </source>
</evidence>
<name>A0A8J3GC05_9BACT</name>
<reference evidence="2 3" key="1">
    <citation type="journal article" date="2014" name="Int. J. Syst. Evol. Microbiol.">
        <title>Complete genome sequence of Corynebacterium casei LMG S-19264T (=DSM 44701T), isolated from a smear-ripened cheese.</title>
        <authorList>
            <consortium name="US DOE Joint Genome Institute (JGI-PGF)"/>
            <person name="Walter F."/>
            <person name="Albersmeier A."/>
            <person name="Kalinowski J."/>
            <person name="Ruckert C."/>
        </authorList>
    </citation>
    <scope>NUCLEOTIDE SEQUENCE [LARGE SCALE GENOMIC DNA]</scope>
    <source>
        <strain evidence="2 3">KCTC 12866</strain>
    </source>
</reference>
<comment type="caution">
    <text evidence="2">The sequence shown here is derived from an EMBL/GenBank/DDBJ whole genome shotgun (WGS) entry which is preliminary data.</text>
</comment>
<gene>
    <name evidence="2" type="ORF">GCM10007390_45770</name>
</gene>
<dbReference type="InterPro" id="IPR015943">
    <property type="entry name" value="WD40/YVTN_repeat-like_dom_sf"/>
</dbReference>
<feature type="domain" description="PorZ N-terminal beta-propeller" evidence="1">
    <location>
        <begin position="50"/>
        <end position="206"/>
    </location>
</feature>
<evidence type="ECO:0000313" key="3">
    <source>
        <dbReference type="Proteomes" id="UP000598271"/>
    </source>
</evidence>
<dbReference type="Gene3D" id="2.130.10.10">
    <property type="entry name" value="YVTN repeat-like/Quinoprotein amine dehydrogenase"/>
    <property type="match status" value="2"/>
</dbReference>
<dbReference type="AlphaFoldDB" id="A0A8J3GC05"/>
<dbReference type="InterPro" id="IPR048954">
    <property type="entry name" value="PorZ_N"/>
</dbReference>
<proteinExistence type="predicted"/>
<organism evidence="2 3">
    <name type="scientific">Persicitalea jodogahamensis</name>
    <dbReference type="NCBI Taxonomy" id="402147"/>
    <lineage>
        <taxon>Bacteria</taxon>
        <taxon>Pseudomonadati</taxon>
        <taxon>Bacteroidota</taxon>
        <taxon>Cytophagia</taxon>
        <taxon>Cytophagales</taxon>
        <taxon>Spirosomataceae</taxon>
        <taxon>Persicitalea</taxon>
    </lineage>
</organism>
<evidence type="ECO:0000313" key="2">
    <source>
        <dbReference type="EMBL" id="GHB85279.1"/>
    </source>
</evidence>
<dbReference type="Pfam" id="PF21544">
    <property type="entry name" value="PorZ_N_b_propeller"/>
    <property type="match status" value="1"/>
</dbReference>
<keyword evidence="3" id="KW-1185">Reference proteome</keyword>
<sequence length="616" mass="67391">MLLLFALLFFRNSNTVAQKIPPGDVPLGGWQTHFNYRSARHIVQVQDRFFCATYNGLFSYRPSDDSTFIYSKINGLHDTGISSLAYEPASRLLLLSYRNGNIDLVELDENAKVLNTSEWPILRDAPNLPANRRSYQTTFRQNLAYVSTAFGVVVLDPFQREVRETYRNIGPGGSEVAVFGVAFSRDSLFALSSQGILRASLSENVNRQFYGNWQKVPAPAVLTSIAVLQEKLYAGIPGQGIFRKEKEIDAWQIVYPATSQRFQFRVVNDRLVTALDNRVVTLSPQDQATGFRDPLLVAPQEAILDAASNLWVADSQSGLVSNFTGSYQSYSPVAAASTVGDTTINNRTDSVVVDRNGLQWIRLPNTLGGGILVKNPTTQQQRYLSTSPNNGGLPSSRVNSLSLDRNGLVWFAADQGVGYFVPESDLLSGGAVNAVFPLFGQRRLLRDAFSTAIVTEPGNRKWVGTRSGLYLFSPDGTQLIRQFTAADSPLPADNILALQFDEATGRLYVDTPNGMVSYRSDATAPSTTLQEITIFPNPVRPGYAGVVGVKGLRDETVVKITDLAGRLVFEARSQGGTASWNLLDYTGRRAKGGIYLVLLISPDGSESVAGKLAVVE</sequence>
<protein>
    <recommendedName>
        <fullName evidence="1">PorZ N-terminal beta-propeller domain-containing protein</fullName>
    </recommendedName>
</protein>
<dbReference type="SUPFAM" id="SSF63829">
    <property type="entry name" value="Calcium-dependent phosphotriesterase"/>
    <property type="match status" value="1"/>
</dbReference>